<dbReference type="EMBL" id="AY394563">
    <property type="protein sequence ID" value="AAR26334.1"/>
    <property type="molecule type" value="Genomic_DNA"/>
</dbReference>
<organism evidence="1">
    <name type="scientific">Aeromonas hydrophila</name>
    <dbReference type="NCBI Taxonomy" id="644"/>
    <lineage>
        <taxon>Bacteria</taxon>
        <taxon>Pseudomonadati</taxon>
        <taxon>Pseudomonadota</taxon>
        <taxon>Gammaproteobacteria</taxon>
        <taxon>Aeromonadales</taxon>
        <taxon>Aeromonadaceae</taxon>
        <taxon>Aeromonas</taxon>
    </lineage>
</organism>
<dbReference type="Pfam" id="PF09474">
    <property type="entry name" value="Type_III_YscX"/>
    <property type="match status" value="1"/>
</dbReference>
<proteinExistence type="predicted"/>
<dbReference type="NCBIfam" id="TIGR02502">
    <property type="entry name" value="type_III_YscX"/>
    <property type="match status" value="1"/>
</dbReference>
<name>Q6TLM7_AERHY</name>
<evidence type="ECO:0000313" key="1">
    <source>
        <dbReference type="EMBL" id="AAR26334.1"/>
    </source>
</evidence>
<dbReference type="AlphaFoldDB" id="Q6TLM7"/>
<dbReference type="InterPro" id="IPR012672">
    <property type="entry name" value="T3SS_YscX"/>
</dbReference>
<reference evidence="1" key="2">
    <citation type="submission" date="2006-05" db="EMBL/GenBank/DDBJ databases">
        <authorList>
            <person name="Yu H.B."/>
            <person name="Leung K.Y."/>
        </authorList>
    </citation>
    <scope>NUCLEOTIDE SEQUENCE</scope>
    <source>
        <strain evidence="1">AH-1</strain>
    </source>
</reference>
<accession>Q6TLM7</accession>
<gene>
    <name evidence="1" type="primary">ascX</name>
</gene>
<sequence length="124" mass="13979">METMSRITAAHIGIEQLSALTLDEQEQSLPGRYALLPDGQSIEPHINRLYPERLAERALLDFAAPAHGFHDLLRPRDFTLAMQGLRALLKEGGTDELMAASVLLEQMHEDEQLMQMTLHLLHKV</sequence>
<protein>
    <submittedName>
        <fullName evidence="1">AscX</fullName>
    </submittedName>
</protein>
<reference evidence="1" key="1">
    <citation type="journal article" date="2004" name="Infect. Immun.">
        <title>A type III secretion system is required for Aeromonas hydrophila AH-1 pathogenesis.</title>
        <authorList>
            <person name="Yu H.B."/>
            <person name="Rao P.S."/>
            <person name="Lee H.C."/>
            <person name="Vilches S."/>
            <person name="Merino S."/>
            <person name="Tomas J.M."/>
            <person name="Leung K.Y."/>
        </authorList>
    </citation>
    <scope>NUCLEOTIDE SEQUENCE</scope>
    <source>
        <strain evidence="1">AH-1</strain>
    </source>
</reference>